<protein>
    <recommendedName>
        <fullName evidence="3">Collagen-like protein</fullName>
    </recommendedName>
</protein>
<evidence type="ECO:0008006" key="3">
    <source>
        <dbReference type="Google" id="ProtNLM"/>
    </source>
</evidence>
<reference evidence="1" key="1">
    <citation type="submission" date="2021-01" db="EMBL/GenBank/DDBJ databases">
        <authorList>
            <person name="Zhong Y.L."/>
        </authorList>
    </citation>
    <scope>NUCLEOTIDE SEQUENCE</scope>
    <source>
        <strain evidence="1">KCTC 23302</strain>
    </source>
</reference>
<dbReference type="RefSeq" id="WP_201918960.1">
    <property type="nucleotide sequence ID" value="NZ_BAABAX010000005.1"/>
</dbReference>
<sequence length="225" mass="24372">MKKNYLKSIAICALGMLLTNCEGEDGINGINGLDGENGIDGIAGINGENGVGFDELTQFGSITITFEGIRPDDVAFLDTAEFKYTAIEGDQLDENSSVEVSDSEISFDAVRFLSAPDDVYQETLVELDLDITNPGQDDEAIDFSLEVDDYAIISDDFKYVVIDDGEFSNTDAGVTNFVITNYSFNEDTHNLVFSFSFDVAGDSNETGNDLSISGEVDIIVLEEVP</sequence>
<gene>
    <name evidence="1" type="ORF">JJQ60_09295</name>
</gene>
<accession>A0A937D5V5</accession>
<dbReference type="EMBL" id="JAERQJ010000003">
    <property type="protein sequence ID" value="MBL0683709.1"/>
    <property type="molecule type" value="Genomic_DNA"/>
</dbReference>
<dbReference type="Proteomes" id="UP000651057">
    <property type="component" value="Unassembled WGS sequence"/>
</dbReference>
<keyword evidence="2" id="KW-1185">Reference proteome</keyword>
<comment type="caution">
    <text evidence="1">The sequence shown here is derived from an EMBL/GenBank/DDBJ whole genome shotgun (WGS) entry which is preliminary data.</text>
</comment>
<organism evidence="1 2">
    <name type="scientific">Aquimarina mytili</name>
    <dbReference type="NCBI Taxonomy" id="874423"/>
    <lineage>
        <taxon>Bacteria</taxon>
        <taxon>Pseudomonadati</taxon>
        <taxon>Bacteroidota</taxon>
        <taxon>Flavobacteriia</taxon>
        <taxon>Flavobacteriales</taxon>
        <taxon>Flavobacteriaceae</taxon>
        <taxon>Aquimarina</taxon>
    </lineage>
</organism>
<name>A0A937D5V5_9FLAO</name>
<evidence type="ECO:0000313" key="2">
    <source>
        <dbReference type="Proteomes" id="UP000651057"/>
    </source>
</evidence>
<dbReference type="AlphaFoldDB" id="A0A937D5V5"/>
<evidence type="ECO:0000313" key="1">
    <source>
        <dbReference type="EMBL" id="MBL0683709.1"/>
    </source>
</evidence>
<proteinExistence type="predicted"/>